<gene>
    <name evidence="1" type="ORF">S06H3_43175</name>
</gene>
<proteinExistence type="predicted"/>
<accession>X1NK82</accession>
<dbReference type="EMBL" id="BARV01026755">
    <property type="protein sequence ID" value="GAI44427.1"/>
    <property type="molecule type" value="Genomic_DNA"/>
</dbReference>
<evidence type="ECO:0000313" key="1">
    <source>
        <dbReference type="EMBL" id="GAI44427.1"/>
    </source>
</evidence>
<sequence>MPLPWAKMWLEALDDPKLIRLTLAERGAWWGLLKLAGKCETGDKSGKIQSGGQGLNIDEIADALHIKTGEDRQSLESMIVKMKKRGSLKWNEGALIVIHWEERQRIPLSSRPEEV</sequence>
<organism evidence="1">
    <name type="scientific">marine sediment metagenome</name>
    <dbReference type="NCBI Taxonomy" id="412755"/>
    <lineage>
        <taxon>unclassified sequences</taxon>
        <taxon>metagenomes</taxon>
        <taxon>ecological metagenomes</taxon>
    </lineage>
</organism>
<reference evidence="1" key="1">
    <citation type="journal article" date="2014" name="Front. Microbiol.">
        <title>High frequency of phylogenetically diverse reductive dehalogenase-homologous genes in deep subseafloor sedimentary metagenomes.</title>
        <authorList>
            <person name="Kawai M."/>
            <person name="Futagami T."/>
            <person name="Toyoda A."/>
            <person name="Takaki Y."/>
            <person name="Nishi S."/>
            <person name="Hori S."/>
            <person name="Arai W."/>
            <person name="Tsubouchi T."/>
            <person name="Morono Y."/>
            <person name="Uchiyama I."/>
            <person name="Ito T."/>
            <person name="Fujiyama A."/>
            <person name="Inagaki F."/>
            <person name="Takami H."/>
        </authorList>
    </citation>
    <scope>NUCLEOTIDE SEQUENCE</scope>
    <source>
        <strain evidence="1">Expedition CK06-06</strain>
    </source>
</reference>
<dbReference type="AlphaFoldDB" id="X1NK82"/>
<comment type="caution">
    <text evidence="1">The sequence shown here is derived from an EMBL/GenBank/DDBJ whole genome shotgun (WGS) entry which is preliminary data.</text>
</comment>
<name>X1NK82_9ZZZZ</name>
<evidence type="ECO:0008006" key="2">
    <source>
        <dbReference type="Google" id="ProtNLM"/>
    </source>
</evidence>
<feature type="non-terminal residue" evidence="1">
    <location>
        <position position="115"/>
    </location>
</feature>
<protein>
    <recommendedName>
        <fullName evidence="2">Phage replisome organiser N-terminal domain-containing protein</fullName>
    </recommendedName>
</protein>